<protein>
    <submittedName>
        <fullName evidence="2">Uncharacterized protein</fullName>
    </submittedName>
</protein>
<sequence length="185" mass="21113">MPSKRDNRSSDEVTQKRRRRRASKKDIEVLATLLVAYPQVSRATFDPERKTLGLVFLCRGPVGKKRRTDLERIYKDSVEVYLSLIGRKPGYLASSWEQMDRFCSFQVERDVATLTPGELNMTVDLVCSHVDVVSAIDGSTCVEDPEFSWSARAFLKEVLDKVQDLESPRKLVALREGEKVLVFDK</sequence>
<organism evidence="2">
    <name type="scientific">Candidatus Fermentithermobacillus carboniphilus</name>
    <dbReference type="NCBI Taxonomy" id="3085328"/>
    <lineage>
        <taxon>Bacteria</taxon>
        <taxon>Bacillati</taxon>
        <taxon>Bacillota</taxon>
        <taxon>Candidatus Fermentithermobacillia</taxon>
        <taxon>Candidatus Fermentithermobacillales</taxon>
        <taxon>Candidatus Fermentithermobacillaceae</taxon>
        <taxon>Candidatus Fermentithermobacillus</taxon>
    </lineage>
</organism>
<gene>
    <name evidence="2" type="ORF">IMF26_00820</name>
</gene>
<evidence type="ECO:0000256" key="1">
    <source>
        <dbReference type="SAM" id="MobiDB-lite"/>
    </source>
</evidence>
<proteinExistence type="predicted"/>
<reference evidence="2" key="1">
    <citation type="submission" date="2020-10" db="EMBL/GenBank/DDBJ databases">
        <authorList>
            <person name="Kadnikov V."/>
            <person name="Beletsky A.V."/>
            <person name="Mardanov A.V."/>
            <person name="Karnachuk O.V."/>
            <person name="Ravin N.V."/>
        </authorList>
    </citation>
    <scope>NUCLEOTIDE SEQUENCE</scope>
    <source>
        <strain evidence="2">Bu02</strain>
    </source>
</reference>
<feature type="region of interest" description="Disordered" evidence="1">
    <location>
        <begin position="1"/>
        <end position="20"/>
    </location>
</feature>
<dbReference type="AlphaFoldDB" id="A0AAT9LD48"/>
<dbReference type="KEGG" id="fcz:IMF26_00820"/>
<accession>A0AAT9LD48</accession>
<feature type="compositionally biased region" description="Basic and acidic residues" evidence="1">
    <location>
        <begin position="1"/>
        <end position="15"/>
    </location>
</feature>
<reference evidence="2" key="2">
    <citation type="journal article" date="2023" name="Biology">
        <title>Prokaryotic Life Associated with Coal-Fire Gas Vents Revealed by Metagenomics.</title>
        <authorList>
            <person name="Kadnikov V.V."/>
            <person name="Mardanov A.V."/>
            <person name="Beletsky A.V."/>
            <person name="Karnachuk O.V."/>
            <person name="Ravin N.V."/>
        </authorList>
    </citation>
    <scope>NUCLEOTIDE SEQUENCE</scope>
    <source>
        <strain evidence="2">Bu02</strain>
    </source>
</reference>
<evidence type="ECO:0000313" key="2">
    <source>
        <dbReference type="EMBL" id="QUL98669.1"/>
    </source>
</evidence>
<dbReference type="EMBL" id="CP062796">
    <property type="protein sequence ID" value="QUL98669.1"/>
    <property type="molecule type" value="Genomic_DNA"/>
</dbReference>
<name>A0AAT9LD48_9FIRM</name>